<dbReference type="GO" id="GO:0004523">
    <property type="term" value="F:RNA-DNA hybrid ribonuclease activity"/>
    <property type="evidence" value="ECO:0007669"/>
    <property type="project" value="InterPro"/>
</dbReference>
<dbReference type="InterPro" id="IPR052929">
    <property type="entry name" value="RNase_H-like_EbsB-rel"/>
</dbReference>
<evidence type="ECO:0000313" key="3">
    <source>
        <dbReference type="Proteomes" id="UP000712600"/>
    </source>
</evidence>
<feature type="domain" description="RNase H type-1" evidence="1">
    <location>
        <begin position="3"/>
        <end position="119"/>
    </location>
</feature>
<evidence type="ECO:0000313" key="2">
    <source>
        <dbReference type="EMBL" id="KAF3538597.1"/>
    </source>
</evidence>
<dbReference type="CDD" id="cd06222">
    <property type="entry name" value="RNase_H_like"/>
    <property type="match status" value="1"/>
</dbReference>
<reference evidence="2" key="1">
    <citation type="submission" date="2019-12" db="EMBL/GenBank/DDBJ databases">
        <title>Genome sequencing and annotation of Brassica cretica.</title>
        <authorList>
            <person name="Studholme D.J."/>
            <person name="Sarris P."/>
        </authorList>
    </citation>
    <scope>NUCLEOTIDE SEQUENCE</scope>
    <source>
        <strain evidence="2">PFS-109/04</strain>
        <tissue evidence="2">Leaf</tissue>
    </source>
</reference>
<organism evidence="2 3">
    <name type="scientific">Brassica cretica</name>
    <name type="common">Mustard</name>
    <dbReference type="NCBI Taxonomy" id="69181"/>
    <lineage>
        <taxon>Eukaryota</taxon>
        <taxon>Viridiplantae</taxon>
        <taxon>Streptophyta</taxon>
        <taxon>Embryophyta</taxon>
        <taxon>Tracheophyta</taxon>
        <taxon>Spermatophyta</taxon>
        <taxon>Magnoliopsida</taxon>
        <taxon>eudicotyledons</taxon>
        <taxon>Gunneridae</taxon>
        <taxon>Pentapetalae</taxon>
        <taxon>rosids</taxon>
        <taxon>malvids</taxon>
        <taxon>Brassicales</taxon>
        <taxon>Brassicaceae</taxon>
        <taxon>Brassiceae</taxon>
        <taxon>Brassica</taxon>
    </lineage>
</organism>
<dbReference type="SUPFAM" id="SSF53098">
    <property type="entry name" value="Ribonuclease H-like"/>
    <property type="match status" value="1"/>
</dbReference>
<dbReference type="Gene3D" id="3.30.420.10">
    <property type="entry name" value="Ribonuclease H-like superfamily/Ribonuclease H"/>
    <property type="match status" value="1"/>
</dbReference>
<dbReference type="PANTHER" id="PTHR47074:SF11">
    <property type="entry name" value="REVERSE TRANSCRIPTASE-LIKE PROTEIN"/>
    <property type="match status" value="1"/>
</dbReference>
<proteinExistence type="predicted"/>
<protein>
    <recommendedName>
        <fullName evidence="1">RNase H type-1 domain-containing protein</fullName>
    </recommendedName>
</protein>
<dbReference type="GO" id="GO:0003676">
    <property type="term" value="F:nucleic acid binding"/>
    <property type="evidence" value="ECO:0007669"/>
    <property type="project" value="InterPro"/>
</dbReference>
<dbReference type="InterPro" id="IPR044730">
    <property type="entry name" value="RNase_H-like_dom_plant"/>
</dbReference>
<evidence type="ECO:0000259" key="1">
    <source>
        <dbReference type="Pfam" id="PF13456"/>
    </source>
</evidence>
<accession>A0A8S9Q922</accession>
<dbReference type="Pfam" id="PF13456">
    <property type="entry name" value="RVT_3"/>
    <property type="match status" value="1"/>
</dbReference>
<dbReference type="AlphaFoldDB" id="A0A8S9Q922"/>
<name>A0A8S9Q922_BRACR</name>
<sequence length="137" mass="16072">MIDGLWTCTSRFSGCGWVWMDNLGKVQLMGTRNYIRRESALHSELEALRWAMKNMLQHSTCQNFGTDCKDLIVMIKKPHVWPSFATELERIETMQICFPNFKITHIPRAHNQISDSLARTVRAFHREFYFIGCYIPV</sequence>
<gene>
    <name evidence="2" type="ORF">F2Q69_00023694</name>
</gene>
<dbReference type="InterPro" id="IPR012337">
    <property type="entry name" value="RNaseH-like_sf"/>
</dbReference>
<dbReference type="InterPro" id="IPR036397">
    <property type="entry name" value="RNaseH_sf"/>
</dbReference>
<dbReference type="PANTHER" id="PTHR47074">
    <property type="entry name" value="BNAC02G40300D PROTEIN"/>
    <property type="match status" value="1"/>
</dbReference>
<dbReference type="EMBL" id="QGKX02001290">
    <property type="protein sequence ID" value="KAF3538597.1"/>
    <property type="molecule type" value="Genomic_DNA"/>
</dbReference>
<dbReference type="Proteomes" id="UP000712600">
    <property type="component" value="Unassembled WGS sequence"/>
</dbReference>
<dbReference type="InterPro" id="IPR002156">
    <property type="entry name" value="RNaseH_domain"/>
</dbReference>
<comment type="caution">
    <text evidence="2">The sequence shown here is derived from an EMBL/GenBank/DDBJ whole genome shotgun (WGS) entry which is preliminary data.</text>
</comment>